<gene>
    <name evidence="2" type="ORF">D6858_13050</name>
</gene>
<dbReference type="InterPro" id="IPR002994">
    <property type="entry name" value="Surf1/Shy1"/>
</dbReference>
<proteinExistence type="inferred from homology"/>
<dbReference type="AlphaFoldDB" id="A0A419QZ42"/>
<dbReference type="CDD" id="cd06662">
    <property type="entry name" value="SURF1"/>
    <property type="match status" value="1"/>
</dbReference>
<keyword evidence="1" id="KW-1133">Transmembrane helix</keyword>
<organism evidence="2 3">
    <name type="scientific">Tsuneonella suprasediminis</name>
    <dbReference type="NCBI Taxonomy" id="2306996"/>
    <lineage>
        <taxon>Bacteria</taxon>
        <taxon>Pseudomonadati</taxon>
        <taxon>Pseudomonadota</taxon>
        <taxon>Alphaproteobacteria</taxon>
        <taxon>Sphingomonadales</taxon>
        <taxon>Erythrobacteraceae</taxon>
        <taxon>Tsuneonella</taxon>
    </lineage>
</organism>
<accession>A0A419QZ42</accession>
<keyword evidence="1" id="KW-0472">Membrane</keyword>
<dbReference type="Proteomes" id="UP000284322">
    <property type="component" value="Unassembled WGS sequence"/>
</dbReference>
<evidence type="ECO:0000313" key="2">
    <source>
        <dbReference type="EMBL" id="RJX66087.1"/>
    </source>
</evidence>
<evidence type="ECO:0000313" key="3">
    <source>
        <dbReference type="Proteomes" id="UP000284322"/>
    </source>
</evidence>
<dbReference type="EMBL" id="RAHJ01000021">
    <property type="protein sequence ID" value="RJX66087.1"/>
    <property type="molecule type" value="Genomic_DNA"/>
</dbReference>
<sequence length="172" mass="18805">MIALGVWQLQRKEWKEDLLVRYEGAAMSSAEVAWPTSEPAIENALYHRSRFDCAQVTGHQERSGQSAGGEPGWAHLVTCRNASGRVAEIALGWSDRPDIVQWSGGAVTGMIGPTTGGAKLVADPPQAGLQPLARPDPRDIPNNHFAYAIQWFLFAATALVIYALALRKRWRG</sequence>
<dbReference type="GO" id="GO:0005886">
    <property type="term" value="C:plasma membrane"/>
    <property type="evidence" value="ECO:0007669"/>
    <property type="project" value="UniProtKB-SubCell"/>
</dbReference>
<feature type="transmembrane region" description="Helical" evidence="1">
    <location>
        <begin position="145"/>
        <end position="166"/>
    </location>
</feature>
<comment type="subcellular location">
    <subcellularLocation>
        <location evidence="1">Cell membrane</location>
        <topology evidence="1">Multi-pass membrane protein</topology>
    </subcellularLocation>
</comment>
<dbReference type="Pfam" id="PF02104">
    <property type="entry name" value="SURF1"/>
    <property type="match status" value="1"/>
</dbReference>
<reference evidence="2 3" key="1">
    <citation type="submission" date="2018-09" db="EMBL/GenBank/DDBJ databases">
        <title>Altererythrobacter sp.Ery1 and Ery12, the genome sequencing of novel strains in genus Alterythrobacter.</title>
        <authorList>
            <person name="Cheng H."/>
            <person name="Wu Y.-H."/>
            <person name="Fang C."/>
            <person name="Xu X.-W."/>
        </authorList>
    </citation>
    <scope>NUCLEOTIDE SEQUENCE [LARGE SCALE GENOMIC DNA]</scope>
    <source>
        <strain evidence="2 3">Ery12</strain>
    </source>
</reference>
<name>A0A419QZ42_9SPHN</name>
<comment type="caution">
    <text evidence="1">Lacks conserved residue(s) required for the propagation of feature annotation.</text>
</comment>
<protein>
    <recommendedName>
        <fullName evidence="1">SURF1-like protein</fullName>
    </recommendedName>
</protein>
<keyword evidence="1" id="KW-1003">Cell membrane</keyword>
<comment type="similarity">
    <text evidence="1">Belongs to the SURF1 family.</text>
</comment>
<comment type="caution">
    <text evidence="2">The sequence shown here is derived from an EMBL/GenBank/DDBJ whole genome shotgun (WGS) entry which is preliminary data.</text>
</comment>
<keyword evidence="3" id="KW-1185">Reference proteome</keyword>
<keyword evidence="1" id="KW-0812">Transmembrane</keyword>
<dbReference type="OrthoDB" id="6079986at2"/>
<evidence type="ECO:0000256" key="1">
    <source>
        <dbReference type="RuleBase" id="RU363076"/>
    </source>
</evidence>